<dbReference type="RefSeq" id="WP_311360033.1">
    <property type="nucleotide sequence ID" value="NZ_JAVRIE010000001.1"/>
</dbReference>
<feature type="transmembrane region" description="Helical" evidence="1">
    <location>
        <begin position="209"/>
        <end position="228"/>
    </location>
</feature>
<evidence type="ECO:0000313" key="4">
    <source>
        <dbReference type="Proteomes" id="UP001249020"/>
    </source>
</evidence>
<feature type="transmembrane region" description="Helical" evidence="1">
    <location>
        <begin position="7"/>
        <end position="27"/>
    </location>
</feature>
<dbReference type="Proteomes" id="UP001249020">
    <property type="component" value="Unassembled WGS sequence"/>
</dbReference>
<evidence type="ECO:0000256" key="1">
    <source>
        <dbReference type="SAM" id="Phobius"/>
    </source>
</evidence>
<evidence type="ECO:0000313" key="3">
    <source>
        <dbReference type="EMBL" id="MDT0581221.1"/>
    </source>
</evidence>
<feature type="transmembrane region" description="Helical" evidence="1">
    <location>
        <begin position="103"/>
        <end position="123"/>
    </location>
</feature>
<protein>
    <submittedName>
        <fullName evidence="3">Heparan-alpha-glucosaminide N-acetyltransferase</fullName>
        <ecNumber evidence="3">2.3.1.78</ecNumber>
    </submittedName>
</protein>
<feature type="transmembrane region" description="Helical" evidence="1">
    <location>
        <begin position="47"/>
        <end position="67"/>
    </location>
</feature>
<keyword evidence="3" id="KW-0808">Transferase</keyword>
<keyword evidence="1" id="KW-0472">Membrane</keyword>
<feature type="transmembrane region" description="Helical" evidence="1">
    <location>
        <begin position="169"/>
        <end position="188"/>
    </location>
</feature>
<proteinExistence type="predicted"/>
<dbReference type="EMBL" id="JAVRIE010000001">
    <property type="protein sequence ID" value="MDT0581221.1"/>
    <property type="molecule type" value="Genomic_DNA"/>
</dbReference>
<feature type="transmembrane region" description="Helical" evidence="1">
    <location>
        <begin position="79"/>
        <end position="97"/>
    </location>
</feature>
<keyword evidence="4" id="KW-1185">Reference proteome</keyword>
<dbReference type="Pfam" id="PF07786">
    <property type="entry name" value="HGSNAT_cat"/>
    <property type="match status" value="1"/>
</dbReference>
<keyword evidence="1" id="KW-1133">Transmembrane helix</keyword>
<name>A0AAW8QW28_9ALTE</name>
<reference evidence="3 4" key="1">
    <citation type="submission" date="2023-09" db="EMBL/GenBank/DDBJ databases">
        <authorList>
            <person name="Rey-Velasco X."/>
        </authorList>
    </citation>
    <scope>NUCLEOTIDE SEQUENCE [LARGE SCALE GENOMIC DNA]</scope>
    <source>
        <strain evidence="3 4">W409</strain>
    </source>
</reference>
<comment type="caution">
    <text evidence="3">The sequence shown here is derived from an EMBL/GenBank/DDBJ whole genome shotgun (WGS) entry which is preliminary data.</text>
</comment>
<keyword evidence="3" id="KW-0012">Acyltransferase</keyword>
<dbReference type="GO" id="GO:0015019">
    <property type="term" value="F:heparan-alpha-glucosaminide N-acetyltransferase activity"/>
    <property type="evidence" value="ECO:0007669"/>
    <property type="project" value="UniProtKB-EC"/>
</dbReference>
<feature type="transmembrane region" description="Helical" evidence="1">
    <location>
        <begin position="130"/>
        <end position="149"/>
    </location>
</feature>
<dbReference type="AlphaFoldDB" id="A0AAW8QW28"/>
<keyword evidence="1" id="KW-0812">Transmembrane</keyword>
<accession>A0AAW8QW28</accession>
<sequence>MFSQRIFTLDLLRTFAIVLMVVFHFIYDLKFFGYVDWNTPDGEGWRSFRHVILISFFLCLGASLRLSHGTRICWRKFSIRLLQIALSALAITIMSLIMFPKNYIYFGVLHFIAVASIICIGFASQPKLSIGLGIIIITLYQLNIVSGLWPFTTIRPYLPSYSNDYVGVFPWLGVVFLGIGLGATNWFKNDPLRHFRKHPYLALPGQHSLVIYLVHQPLFFALFGLLTLL</sequence>
<organism evidence="3 4">
    <name type="scientific">Brumicola blandensis</name>
    <dbReference type="NCBI Taxonomy" id="3075611"/>
    <lineage>
        <taxon>Bacteria</taxon>
        <taxon>Pseudomonadati</taxon>
        <taxon>Pseudomonadota</taxon>
        <taxon>Gammaproteobacteria</taxon>
        <taxon>Alteromonadales</taxon>
        <taxon>Alteromonadaceae</taxon>
        <taxon>Brumicola</taxon>
    </lineage>
</organism>
<feature type="domain" description="Heparan-alpha-glucosaminide N-acetyltransferase catalytic" evidence="2">
    <location>
        <begin position="5"/>
        <end position="217"/>
    </location>
</feature>
<dbReference type="InterPro" id="IPR012429">
    <property type="entry name" value="HGSNAT_cat"/>
</dbReference>
<gene>
    <name evidence="3" type="ORF">RM544_01600</name>
</gene>
<dbReference type="EC" id="2.3.1.78" evidence="3"/>
<evidence type="ECO:0000259" key="2">
    <source>
        <dbReference type="Pfam" id="PF07786"/>
    </source>
</evidence>